<keyword evidence="9" id="KW-1185">Reference proteome</keyword>
<evidence type="ECO:0000259" key="7">
    <source>
        <dbReference type="Pfam" id="PF13850"/>
    </source>
</evidence>
<feature type="transmembrane region" description="Helical" evidence="5">
    <location>
        <begin position="27"/>
        <end position="46"/>
    </location>
</feature>
<evidence type="ECO:0000256" key="1">
    <source>
        <dbReference type="ARBA" id="ARBA00004370"/>
    </source>
</evidence>
<evidence type="ECO:0000256" key="4">
    <source>
        <dbReference type="ARBA" id="ARBA00023136"/>
    </source>
</evidence>
<proteinExistence type="predicted"/>
<reference evidence="8" key="1">
    <citation type="submission" date="2020-12" db="EMBL/GenBank/DDBJ databases">
        <title>Metabolic potential, ecology and presence of endohyphal bacteria is reflected in genomic diversity of Mucoromycotina.</title>
        <authorList>
            <person name="Muszewska A."/>
            <person name="Okrasinska A."/>
            <person name="Steczkiewicz K."/>
            <person name="Drgas O."/>
            <person name="Orlowska M."/>
            <person name="Perlinska-Lenart U."/>
            <person name="Aleksandrzak-Piekarczyk T."/>
            <person name="Szatraj K."/>
            <person name="Zielenkiewicz U."/>
            <person name="Pilsyk S."/>
            <person name="Malc E."/>
            <person name="Mieczkowski P."/>
            <person name="Kruszewska J.S."/>
            <person name="Biernat P."/>
            <person name="Pawlowska J."/>
        </authorList>
    </citation>
    <scope>NUCLEOTIDE SEQUENCE</scope>
    <source>
        <strain evidence="8">WA0000051536</strain>
    </source>
</reference>
<feature type="domain" description="Endoplasmic reticulum vesicle transporter C-terminal" evidence="6">
    <location>
        <begin position="193"/>
        <end position="314"/>
    </location>
</feature>
<dbReference type="GO" id="GO:0005789">
    <property type="term" value="C:endoplasmic reticulum membrane"/>
    <property type="evidence" value="ECO:0007669"/>
    <property type="project" value="TreeGrafter"/>
</dbReference>
<comment type="subcellular location">
    <subcellularLocation>
        <location evidence="1">Membrane</location>
    </subcellularLocation>
</comment>
<name>A0A8H7QAL5_9FUNG</name>
<sequence length="344" mass="38941">MSLRKLSEKVSQLDAFPKVEEDNKHRSGQGGLLTLVLAVVLTLLTFSEIADYRHLNTSFEFLVDQQVARKVQINLDMTIAMPCPDINVDVYDLGGDRLHLTNNFKSIPAQFEVANARLYGQAQDPTHIHQIIKAAKGQKVDDAVIWVPVGYWDPSKPTKLLPIFTSLLKDMAIVSTFLFEPDISQYTLTPFCFLNFTHRINEFSFGKLYPNLVNPLDDSIETTDAHFHAFQYFMSVVPTTYIDNSNNVLETYQYAVTDSSKSFTEMEALYNVPGIFFKYDFEPISVRITEKRQSFSRFLVRLSGIIGGAVVCVGFAYRVIRFVLTGGKENPDMYAGVHNLMKSV</sequence>
<feature type="transmembrane region" description="Helical" evidence="5">
    <location>
        <begin position="298"/>
        <end position="320"/>
    </location>
</feature>
<evidence type="ECO:0000256" key="3">
    <source>
        <dbReference type="ARBA" id="ARBA00022989"/>
    </source>
</evidence>
<dbReference type="OrthoDB" id="5541786at2759"/>
<comment type="caution">
    <text evidence="8">The sequence shown here is derived from an EMBL/GenBank/DDBJ whole genome shotgun (WGS) entry which is preliminary data.</text>
</comment>
<accession>A0A8H7QAL5</accession>
<dbReference type="InterPro" id="IPR039542">
    <property type="entry name" value="Erv_N"/>
</dbReference>
<dbReference type="PANTHER" id="PTHR10984">
    <property type="entry name" value="ENDOPLASMIC RETICULUM-GOLGI INTERMEDIATE COMPARTMENT PROTEIN"/>
    <property type="match status" value="1"/>
</dbReference>
<dbReference type="GO" id="GO:0000139">
    <property type="term" value="C:Golgi membrane"/>
    <property type="evidence" value="ECO:0007669"/>
    <property type="project" value="TreeGrafter"/>
</dbReference>
<gene>
    <name evidence="8" type="ORF">INT44_000611</name>
</gene>
<evidence type="ECO:0000313" key="8">
    <source>
        <dbReference type="EMBL" id="KAG2187861.1"/>
    </source>
</evidence>
<evidence type="ECO:0000256" key="5">
    <source>
        <dbReference type="SAM" id="Phobius"/>
    </source>
</evidence>
<dbReference type="GO" id="GO:0006890">
    <property type="term" value="P:retrograde vesicle-mediated transport, Golgi to endoplasmic reticulum"/>
    <property type="evidence" value="ECO:0007669"/>
    <property type="project" value="TreeGrafter"/>
</dbReference>
<dbReference type="GO" id="GO:0006888">
    <property type="term" value="P:endoplasmic reticulum to Golgi vesicle-mediated transport"/>
    <property type="evidence" value="ECO:0007669"/>
    <property type="project" value="TreeGrafter"/>
</dbReference>
<keyword evidence="4 5" id="KW-0472">Membrane</keyword>
<keyword evidence="2 5" id="KW-0812">Transmembrane</keyword>
<feature type="domain" description="Endoplasmic reticulum vesicle transporter N-terminal" evidence="7">
    <location>
        <begin position="11"/>
        <end position="97"/>
    </location>
</feature>
<dbReference type="InterPro" id="IPR012936">
    <property type="entry name" value="Erv_C"/>
</dbReference>
<evidence type="ECO:0000256" key="2">
    <source>
        <dbReference type="ARBA" id="ARBA00022692"/>
    </source>
</evidence>
<dbReference type="AlphaFoldDB" id="A0A8H7QAL5"/>
<dbReference type="Proteomes" id="UP000612746">
    <property type="component" value="Unassembled WGS sequence"/>
</dbReference>
<dbReference type="EMBL" id="JAEPRA010000002">
    <property type="protein sequence ID" value="KAG2187861.1"/>
    <property type="molecule type" value="Genomic_DNA"/>
</dbReference>
<evidence type="ECO:0000259" key="6">
    <source>
        <dbReference type="Pfam" id="PF07970"/>
    </source>
</evidence>
<protein>
    <recommendedName>
        <fullName evidence="10">DUF1692-domain-containing protein</fullName>
    </recommendedName>
</protein>
<dbReference type="Pfam" id="PF13850">
    <property type="entry name" value="ERGIC_N"/>
    <property type="match status" value="1"/>
</dbReference>
<dbReference type="GO" id="GO:0030134">
    <property type="term" value="C:COPII-coated ER to Golgi transport vesicle"/>
    <property type="evidence" value="ECO:0007669"/>
    <property type="project" value="TreeGrafter"/>
</dbReference>
<evidence type="ECO:0008006" key="10">
    <source>
        <dbReference type="Google" id="ProtNLM"/>
    </source>
</evidence>
<evidence type="ECO:0000313" key="9">
    <source>
        <dbReference type="Proteomes" id="UP000612746"/>
    </source>
</evidence>
<dbReference type="InterPro" id="IPR045888">
    <property type="entry name" value="Erv"/>
</dbReference>
<dbReference type="PANTHER" id="PTHR10984:SF81">
    <property type="entry name" value="ER-DERIVED VESICLES PROTEIN ERV41"/>
    <property type="match status" value="1"/>
</dbReference>
<keyword evidence="3 5" id="KW-1133">Transmembrane helix</keyword>
<organism evidence="8 9">
    <name type="scientific">Umbelopsis vinacea</name>
    <dbReference type="NCBI Taxonomy" id="44442"/>
    <lineage>
        <taxon>Eukaryota</taxon>
        <taxon>Fungi</taxon>
        <taxon>Fungi incertae sedis</taxon>
        <taxon>Mucoromycota</taxon>
        <taxon>Mucoromycotina</taxon>
        <taxon>Umbelopsidomycetes</taxon>
        <taxon>Umbelopsidales</taxon>
        <taxon>Umbelopsidaceae</taxon>
        <taxon>Umbelopsis</taxon>
    </lineage>
</organism>
<dbReference type="Pfam" id="PF07970">
    <property type="entry name" value="COPIIcoated_ERV"/>
    <property type="match status" value="1"/>
</dbReference>